<dbReference type="InterPro" id="IPR019535">
    <property type="entry name" value="ICE2_C"/>
</dbReference>
<comment type="caution">
    <text evidence="3">The sequence shown here is derived from an EMBL/GenBank/DDBJ whole genome shotgun (WGS) entry which is preliminary data.</text>
</comment>
<feature type="compositionally biased region" description="Basic and acidic residues" evidence="1">
    <location>
        <begin position="403"/>
        <end position="420"/>
    </location>
</feature>
<accession>A0A821XXS2</accession>
<evidence type="ECO:0000259" key="2">
    <source>
        <dbReference type="Pfam" id="PF10505"/>
    </source>
</evidence>
<sequence>MEQILQFDWTNFQPETDKYFLTSEALQNSVTEKILQNNFHDPLISSSEDEEQEVINWDEIFSKKKYNERNNHIFVPGFRGCPKYPKLSSLKPNQQTQLLKVICANHSHVLPQKSFPRPTKIDFRLFEELKPLYEQEQKEFIAWAKNLWTTEHCVRALRPKPPVELVYEAYFKLNASELQCYPKFYTLAAQIPLEGKHENNNEMVFCEDLIDVNNLDMPEIQYEAIEEKIMIVKNCSVPEPCNKHPCRFILPTEKSVSILPKTEIERELAQYALEQGAQYIASESALKCLLTIDQPWYITVCVSEAIDSYGERSNVLVLGSEFSIKKESVLQRTYKAFQHLLEDALVPLSERSRLISQQALSEEDSLNVISMNLHDDLEPTSDDEDNLCIDTGDDFQEVVPQTEELHDNNEKESSANKDKSSTNNKNIGPYVCTCKDTIFEVPPPRSYKKWRVRNKVTGERHDIIVHCEHRVRHGTGEIVLEPIPEYQLECGAVSLSRHKIAALALSLHLRRKASLLKVRIDGSSGEVVTMEKLSSTEWSEKHGEMLPHIADVLHTTLNQLQGLLPGNYILQHDPSHGTNAMLYRPGKSNADSLVLNLDVNAPAPADQSADVKVPPTLCDDLLPIHKHRRILPCAFTPYEDQLPKQPRKAPAKNKTPPQAIKWPAPLRARKKKIQD</sequence>
<dbReference type="AlphaFoldDB" id="A0A821XXS2"/>
<dbReference type="PANTHER" id="PTHR14633">
    <property type="entry name" value="LITTLE ELONGATION COMPLEX SUBUNIT 2"/>
    <property type="match status" value="1"/>
</dbReference>
<dbReference type="EMBL" id="CAJOBZ010000071">
    <property type="protein sequence ID" value="CAF4949105.1"/>
    <property type="molecule type" value="Genomic_DNA"/>
</dbReference>
<protein>
    <recommendedName>
        <fullName evidence="2">Little elongation complex subunit 2 C-terminal domain-containing protein</fullName>
    </recommendedName>
</protein>
<dbReference type="PANTHER" id="PTHR14633:SF3">
    <property type="entry name" value="LITTLE ELONGATION COMPLEX SUBUNIT 2"/>
    <property type="match status" value="1"/>
</dbReference>
<dbReference type="OrthoDB" id="6288737at2759"/>
<organism evidence="3 4">
    <name type="scientific">Pieris macdunnoughi</name>
    <dbReference type="NCBI Taxonomy" id="345717"/>
    <lineage>
        <taxon>Eukaryota</taxon>
        <taxon>Metazoa</taxon>
        <taxon>Ecdysozoa</taxon>
        <taxon>Arthropoda</taxon>
        <taxon>Hexapoda</taxon>
        <taxon>Insecta</taxon>
        <taxon>Pterygota</taxon>
        <taxon>Neoptera</taxon>
        <taxon>Endopterygota</taxon>
        <taxon>Lepidoptera</taxon>
        <taxon>Glossata</taxon>
        <taxon>Ditrysia</taxon>
        <taxon>Papilionoidea</taxon>
        <taxon>Pieridae</taxon>
        <taxon>Pierinae</taxon>
        <taxon>Pieris</taxon>
    </lineage>
</organism>
<evidence type="ECO:0000313" key="3">
    <source>
        <dbReference type="EMBL" id="CAF4949105.1"/>
    </source>
</evidence>
<gene>
    <name evidence="3" type="ORF">PMACD_LOCUS15503</name>
</gene>
<feature type="domain" description="Little elongation complex subunit 2 C-terminal" evidence="2">
    <location>
        <begin position="460"/>
        <end position="637"/>
    </location>
</feature>
<feature type="region of interest" description="Disordered" evidence="1">
    <location>
        <begin position="402"/>
        <end position="422"/>
    </location>
</feature>
<evidence type="ECO:0000256" key="1">
    <source>
        <dbReference type="SAM" id="MobiDB-lite"/>
    </source>
</evidence>
<evidence type="ECO:0000313" key="4">
    <source>
        <dbReference type="Proteomes" id="UP000663880"/>
    </source>
</evidence>
<dbReference type="GO" id="GO:0042796">
    <property type="term" value="P:snRNA transcription by RNA polymerase III"/>
    <property type="evidence" value="ECO:0007669"/>
    <property type="project" value="TreeGrafter"/>
</dbReference>
<dbReference type="Pfam" id="PF10505">
    <property type="entry name" value="NARG2_C"/>
    <property type="match status" value="1"/>
</dbReference>
<keyword evidence="4" id="KW-1185">Reference proteome</keyword>
<reference evidence="3" key="1">
    <citation type="submission" date="2021-02" db="EMBL/GenBank/DDBJ databases">
        <authorList>
            <person name="Steward A R."/>
        </authorList>
    </citation>
    <scope>NUCLEOTIDE SEQUENCE</scope>
</reference>
<proteinExistence type="predicted"/>
<dbReference type="GO" id="GO:0008023">
    <property type="term" value="C:transcription elongation factor complex"/>
    <property type="evidence" value="ECO:0007669"/>
    <property type="project" value="InterPro"/>
</dbReference>
<name>A0A821XXS2_9NEOP</name>
<dbReference type="Proteomes" id="UP000663880">
    <property type="component" value="Unassembled WGS sequence"/>
</dbReference>
<feature type="region of interest" description="Disordered" evidence="1">
    <location>
        <begin position="640"/>
        <end position="675"/>
    </location>
</feature>
<dbReference type="GO" id="GO:0042795">
    <property type="term" value="P:snRNA transcription by RNA polymerase II"/>
    <property type="evidence" value="ECO:0007669"/>
    <property type="project" value="TreeGrafter"/>
</dbReference>
<dbReference type="GO" id="GO:0045945">
    <property type="term" value="P:positive regulation of transcription by RNA polymerase III"/>
    <property type="evidence" value="ECO:0007669"/>
    <property type="project" value="TreeGrafter"/>
</dbReference>